<evidence type="ECO:0000313" key="2">
    <source>
        <dbReference type="Proteomes" id="UP000789920"/>
    </source>
</evidence>
<keyword evidence="2" id="KW-1185">Reference proteome</keyword>
<evidence type="ECO:0000313" key="1">
    <source>
        <dbReference type="EMBL" id="CAG8843341.1"/>
    </source>
</evidence>
<reference evidence="1" key="1">
    <citation type="submission" date="2021-06" db="EMBL/GenBank/DDBJ databases">
        <authorList>
            <person name="Kallberg Y."/>
            <person name="Tangrot J."/>
            <person name="Rosling A."/>
        </authorList>
    </citation>
    <scope>NUCLEOTIDE SEQUENCE</scope>
    <source>
        <strain evidence="1">MA461A</strain>
    </source>
</reference>
<accession>A0ACA9SQK8</accession>
<dbReference type="EMBL" id="CAJVQC010137989">
    <property type="protein sequence ID" value="CAG8843341.1"/>
    <property type="molecule type" value="Genomic_DNA"/>
</dbReference>
<gene>
    <name evidence="1" type="ORF">RPERSI_LOCUS32716</name>
</gene>
<feature type="non-terminal residue" evidence="1">
    <location>
        <position position="78"/>
    </location>
</feature>
<protein>
    <submittedName>
        <fullName evidence="1">36456_t:CDS:1</fullName>
    </submittedName>
</protein>
<dbReference type="Proteomes" id="UP000789920">
    <property type="component" value="Unassembled WGS sequence"/>
</dbReference>
<sequence length="78" mass="9169">MKDLYYNPWENTYSPITEPADMEALVEKKVEEVKVFVVGLLEDLDEKEHDNPDNKNPPHEEKLQPNTEPEYHKKTAET</sequence>
<proteinExistence type="predicted"/>
<name>A0ACA9SQK8_9GLOM</name>
<organism evidence="1 2">
    <name type="scientific">Racocetra persica</name>
    <dbReference type="NCBI Taxonomy" id="160502"/>
    <lineage>
        <taxon>Eukaryota</taxon>
        <taxon>Fungi</taxon>
        <taxon>Fungi incertae sedis</taxon>
        <taxon>Mucoromycota</taxon>
        <taxon>Glomeromycotina</taxon>
        <taxon>Glomeromycetes</taxon>
        <taxon>Diversisporales</taxon>
        <taxon>Gigasporaceae</taxon>
        <taxon>Racocetra</taxon>
    </lineage>
</organism>
<comment type="caution">
    <text evidence="1">The sequence shown here is derived from an EMBL/GenBank/DDBJ whole genome shotgun (WGS) entry which is preliminary data.</text>
</comment>